<gene>
    <name evidence="3" type="ORF">JCM17844_27700</name>
    <name evidence="4" type="ORF">JCM17845_26190</name>
</gene>
<dbReference type="Proteomes" id="UP000322084">
    <property type="component" value="Unassembled WGS sequence"/>
</dbReference>
<evidence type="ECO:0000259" key="2">
    <source>
        <dbReference type="Pfam" id="PF07859"/>
    </source>
</evidence>
<proteinExistence type="predicted"/>
<sequence>MTLDEDAAAFLREMNAAAADAPSFAELGIIAAREMSQALFTGFVPSTEPACHSENLTLEGRDSLIGARFYRPANPVASERAIPLVMFFHGGGWAMGDLDSYHELVSDLCDRSGIALLSVDYRLAPEHPFPAGLHDCIDSLYWVVRHAASLGVDPTRLGVMGDSAGGNLAAVVAHQLHGGGELAIKAQYLIYPMLDISRPHESYPSRMDWGGGGYLLDLGAIDTTANWYVPDHSIRRDDPAISPLFIEDVSGLPPTFLIAAGHDPLRSENETFVARLKDAGVKTRYRCFKGAIHAFLSFPQFTAAQTARSWLGEAMAQLAGD</sequence>
<organism evidence="3 5">
    <name type="scientific">Iodidimonas gelatinilytica</name>
    <dbReference type="NCBI Taxonomy" id="1236966"/>
    <lineage>
        <taxon>Bacteria</taxon>
        <taxon>Pseudomonadati</taxon>
        <taxon>Pseudomonadota</taxon>
        <taxon>Alphaproteobacteria</taxon>
        <taxon>Iodidimonadales</taxon>
        <taxon>Iodidimonadaceae</taxon>
        <taxon>Iodidimonas</taxon>
    </lineage>
</organism>
<dbReference type="PANTHER" id="PTHR48081:SF8">
    <property type="entry name" value="ALPHA_BETA HYDROLASE FOLD-3 DOMAIN-CONTAINING PROTEIN-RELATED"/>
    <property type="match status" value="1"/>
</dbReference>
<dbReference type="GO" id="GO:0016787">
    <property type="term" value="F:hydrolase activity"/>
    <property type="evidence" value="ECO:0007669"/>
    <property type="project" value="UniProtKB-KW"/>
</dbReference>
<dbReference type="InterPro" id="IPR029058">
    <property type="entry name" value="AB_hydrolase_fold"/>
</dbReference>
<dbReference type="InterPro" id="IPR050300">
    <property type="entry name" value="GDXG_lipolytic_enzyme"/>
</dbReference>
<dbReference type="PANTHER" id="PTHR48081">
    <property type="entry name" value="AB HYDROLASE SUPERFAMILY PROTEIN C4A8.06C"/>
    <property type="match status" value="1"/>
</dbReference>
<reference evidence="5 6" key="1">
    <citation type="submission" date="2019-09" db="EMBL/GenBank/DDBJ databases">
        <title>NBRP : Genome information of microbial organism related human and environment.</title>
        <authorList>
            <person name="Hattori M."/>
            <person name="Oshima K."/>
            <person name="Inaba H."/>
            <person name="Suda W."/>
            <person name="Sakamoto M."/>
            <person name="Iino T."/>
            <person name="Kitahara M."/>
            <person name="Oshida Y."/>
            <person name="Iida T."/>
            <person name="Kudo T."/>
            <person name="Itoh T."/>
            <person name="Ohkuma M."/>
        </authorList>
    </citation>
    <scope>NUCLEOTIDE SEQUENCE [LARGE SCALE GENOMIC DNA]</scope>
    <source>
        <strain evidence="3 5">Hi-2</strain>
        <strain evidence="4 6">Mie-1</strain>
    </source>
</reference>
<dbReference type="Pfam" id="PF07859">
    <property type="entry name" value="Abhydrolase_3"/>
    <property type="match status" value="1"/>
</dbReference>
<accession>A0A5A7N4K7</accession>
<dbReference type="EMBL" id="BKCL01000013">
    <property type="protein sequence ID" value="GEQ99133.1"/>
    <property type="molecule type" value="Genomic_DNA"/>
</dbReference>
<dbReference type="EMBL" id="BKCM01000015">
    <property type="protein sequence ID" value="GER01996.1"/>
    <property type="molecule type" value="Genomic_DNA"/>
</dbReference>
<keyword evidence="1" id="KW-0378">Hydrolase</keyword>
<dbReference type="SUPFAM" id="SSF53474">
    <property type="entry name" value="alpha/beta-Hydrolases"/>
    <property type="match status" value="1"/>
</dbReference>
<protein>
    <submittedName>
        <fullName evidence="3">Putative lipase/esterase LipN</fullName>
    </submittedName>
</protein>
<accession>A0A5A7MUY3</accession>
<evidence type="ECO:0000313" key="4">
    <source>
        <dbReference type="EMBL" id="GER01996.1"/>
    </source>
</evidence>
<feature type="domain" description="Alpha/beta hydrolase fold-3" evidence="2">
    <location>
        <begin position="85"/>
        <end position="296"/>
    </location>
</feature>
<dbReference type="AlphaFoldDB" id="A0A5A7MUY3"/>
<evidence type="ECO:0000313" key="3">
    <source>
        <dbReference type="EMBL" id="GEQ99133.1"/>
    </source>
</evidence>
<dbReference type="Gene3D" id="3.40.50.1820">
    <property type="entry name" value="alpha/beta hydrolase"/>
    <property type="match status" value="1"/>
</dbReference>
<evidence type="ECO:0000313" key="6">
    <source>
        <dbReference type="Proteomes" id="UP000325187"/>
    </source>
</evidence>
<evidence type="ECO:0000256" key="1">
    <source>
        <dbReference type="ARBA" id="ARBA00022801"/>
    </source>
</evidence>
<evidence type="ECO:0000313" key="5">
    <source>
        <dbReference type="Proteomes" id="UP000322084"/>
    </source>
</evidence>
<dbReference type="RefSeq" id="WP_210431968.1">
    <property type="nucleotide sequence ID" value="NZ_BKCL01000013.1"/>
</dbReference>
<keyword evidence="6" id="KW-1185">Reference proteome</keyword>
<comment type="caution">
    <text evidence="3">The sequence shown here is derived from an EMBL/GenBank/DDBJ whole genome shotgun (WGS) entry which is preliminary data.</text>
</comment>
<name>A0A5A7MUY3_9PROT</name>
<dbReference type="Proteomes" id="UP000325187">
    <property type="component" value="Unassembled WGS sequence"/>
</dbReference>
<dbReference type="InterPro" id="IPR013094">
    <property type="entry name" value="AB_hydrolase_3"/>
</dbReference>